<comment type="caution">
    <text evidence="3">The sequence shown here is derived from an EMBL/GenBank/DDBJ whole genome shotgun (WGS) entry which is preliminary data.</text>
</comment>
<evidence type="ECO:0000313" key="3">
    <source>
        <dbReference type="EMBL" id="RYN58188.1"/>
    </source>
</evidence>
<dbReference type="InterPro" id="IPR045133">
    <property type="entry name" value="IRE1/2-like"/>
</dbReference>
<organism evidence="3 4">
    <name type="scientific">Alternaria tenuissima</name>
    <dbReference type="NCBI Taxonomy" id="119927"/>
    <lineage>
        <taxon>Eukaryota</taxon>
        <taxon>Fungi</taxon>
        <taxon>Dikarya</taxon>
        <taxon>Ascomycota</taxon>
        <taxon>Pezizomycotina</taxon>
        <taxon>Dothideomycetes</taxon>
        <taxon>Pleosporomycetidae</taxon>
        <taxon>Pleosporales</taxon>
        <taxon>Pleosporineae</taxon>
        <taxon>Pleosporaceae</taxon>
        <taxon>Alternaria</taxon>
        <taxon>Alternaria sect. Alternaria</taxon>
        <taxon>Alternaria alternata complex</taxon>
    </lineage>
</organism>
<sequence>MAPASRPPGARSSAEPARPIKNGLVLHKGRDYDGTIRAIFYSTVFLDSLWYAETKKPSDKSAPDPDPYTWDAPPRLINMLNVRPAYTHVTMTSAKYLKNNRLYAKTMDYLRYSTELFGTPCWLKDIVLREIENCETLRKNPHPNICRYRGVDYDLKSKRIMALLFQKYDMTLGELLAEKRTFDAEKCLQDIRQGIRHIHSLGYVHVDIKPSNIFVDLKVQPACFVVGDFDSTQRQGSQLRYKCGTECWRLERARHEDYKANIEQDWYGLEMVEAYIKEKGNGKPVEGRSYPKTSDILKRAKRKFEMDKKAREKQEETEKAVAKKRADAAKRIEALEKADVKRANVVKPAEVAKKASPPKSTALPKTRTQQAPAATKKAARASKKPQEAAKKSSPSPKKKKKKKKKSGAPKKLRIGPP</sequence>
<proteinExistence type="predicted"/>
<dbReference type="GO" id="GO:0004521">
    <property type="term" value="F:RNA endonuclease activity"/>
    <property type="evidence" value="ECO:0007669"/>
    <property type="project" value="InterPro"/>
</dbReference>
<evidence type="ECO:0000259" key="2">
    <source>
        <dbReference type="PROSITE" id="PS50011"/>
    </source>
</evidence>
<accession>A0A4Q4MSZ3</accession>
<dbReference type="Pfam" id="PF00069">
    <property type="entry name" value="Pkinase"/>
    <property type="match status" value="1"/>
</dbReference>
<dbReference type="GO" id="GO:0004674">
    <property type="term" value="F:protein serine/threonine kinase activity"/>
    <property type="evidence" value="ECO:0007669"/>
    <property type="project" value="InterPro"/>
</dbReference>
<dbReference type="EMBL" id="PDXA01000005">
    <property type="protein sequence ID" value="RYN58188.1"/>
    <property type="molecule type" value="Genomic_DNA"/>
</dbReference>
<name>A0A4Q4MSZ3_9PLEO</name>
<dbReference type="InterPro" id="IPR011009">
    <property type="entry name" value="Kinase-like_dom_sf"/>
</dbReference>
<dbReference type="GO" id="GO:0036498">
    <property type="term" value="P:IRE1-mediated unfolded protein response"/>
    <property type="evidence" value="ECO:0007669"/>
    <property type="project" value="TreeGrafter"/>
</dbReference>
<evidence type="ECO:0000313" key="4">
    <source>
        <dbReference type="Proteomes" id="UP000292402"/>
    </source>
</evidence>
<evidence type="ECO:0000256" key="1">
    <source>
        <dbReference type="SAM" id="MobiDB-lite"/>
    </source>
</evidence>
<dbReference type="AlphaFoldDB" id="A0A4Q4MSZ3"/>
<feature type="region of interest" description="Disordered" evidence="1">
    <location>
        <begin position="347"/>
        <end position="417"/>
    </location>
</feature>
<dbReference type="GO" id="GO:0051082">
    <property type="term" value="F:unfolded protein binding"/>
    <property type="evidence" value="ECO:0007669"/>
    <property type="project" value="TreeGrafter"/>
</dbReference>
<dbReference type="GO" id="GO:0070059">
    <property type="term" value="P:intrinsic apoptotic signaling pathway in response to endoplasmic reticulum stress"/>
    <property type="evidence" value="ECO:0007669"/>
    <property type="project" value="TreeGrafter"/>
</dbReference>
<reference evidence="4" key="1">
    <citation type="journal article" date="2019" name="bioRxiv">
        <title>Genomics, evolutionary history and diagnostics of the Alternaria alternata species group including apple and Asian pear pathotypes.</title>
        <authorList>
            <person name="Armitage A.D."/>
            <person name="Cockerton H.M."/>
            <person name="Sreenivasaprasad S."/>
            <person name="Woodhall J.W."/>
            <person name="Lane C.R."/>
            <person name="Harrison R.J."/>
            <person name="Clarkson J.P."/>
        </authorList>
    </citation>
    <scope>NUCLEOTIDE SEQUENCE [LARGE SCALE GENOMIC DNA]</scope>
    <source>
        <strain evidence="4">FERA 1082</strain>
    </source>
</reference>
<dbReference type="InterPro" id="IPR000719">
    <property type="entry name" value="Prot_kinase_dom"/>
</dbReference>
<dbReference type="PROSITE" id="PS50011">
    <property type="entry name" value="PROTEIN_KINASE_DOM"/>
    <property type="match status" value="1"/>
</dbReference>
<gene>
    <name evidence="3" type="ORF">AA0114_g2159</name>
</gene>
<dbReference type="Gene3D" id="1.10.510.10">
    <property type="entry name" value="Transferase(Phosphotransferase) domain 1"/>
    <property type="match status" value="1"/>
</dbReference>
<dbReference type="GO" id="GO:1990604">
    <property type="term" value="C:IRE1-TRAF2-ASK1 complex"/>
    <property type="evidence" value="ECO:0007669"/>
    <property type="project" value="TreeGrafter"/>
</dbReference>
<dbReference type="GO" id="GO:0005524">
    <property type="term" value="F:ATP binding"/>
    <property type="evidence" value="ECO:0007669"/>
    <property type="project" value="InterPro"/>
</dbReference>
<feature type="compositionally biased region" description="Basic residues" evidence="1">
    <location>
        <begin position="396"/>
        <end position="417"/>
    </location>
</feature>
<feature type="compositionally biased region" description="Low complexity" evidence="1">
    <location>
        <begin position="364"/>
        <end position="376"/>
    </location>
</feature>
<dbReference type="InterPro" id="IPR008271">
    <property type="entry name" value="Ser/Thr_kinase_AS"/>
</dbReference>
<dbReference type="PANTHER" id="PTHR13954">
    <property type="entry name" value="IRE1-RELATED"/>
    <property type="match status" value="1"/>
</dbReference>
<dbReference type="PANTHER" id="PTHR13954:SF6">
    <property type="entry name" value="NON-SPECIFIC SERINE_THREONINE PROTEIN KINASE"/>
    <property type="match status" value="1"/>
</dbReference>
<protein>
    <recommendedName>
        <fullName evidence="2">Protein kinase domain-containing protein</fullName>
    </recommendedName>
</protein>
<dbReference type="SMART" id="SM00220">
    <property type="entry name" value="S_TKc"/>
    <property type="match status" value="1"/>
</dbReference>
<feature type="domain" description="Protein kinase" evidence="2">
    <location>
        <begin position="40"/>
        <end position="345"/>
    </location>
</feature>
<dbReference type="PROSITE" id="PS00108">
    <property type="entry name" value="PROTEIN_KINASE_ST"/>
    <property type="match status" value="1"/>
</dbReference>
<dbReference type="SUPFAM" id="SSF56112">
    <property type="entry name" value="Protein kinase-like (PK-like)"/>
    <property type="match status" value="1"/>
</dbReference>
<dbReference type="Proteomes" id="UP000292402">
    <property type="component" value="Unassembled WGS sequence"/>
</dbReference>